<evidence type="ECO:0000256" key="12">
    <source>
        <dbReference type="SAM" id="MobiDB-lite"/>
    </source>
</evidence>
<dbReference type="GO" id="GO:0005680">
    <property type="term" value="C:anaphase-promoting complex"/>
    <property type="evidence" value="ECO:0007669"/>
    <property type="project" value="InterPro"/>
</dbReference>
<dbReference type="EnsemblMetazoa" id="G28611.3">
    <property type="protein sequence ID" value="G28611.3:cds"/>
    <property type="gene ID" value="G28611"/>
</dbReference>
<evidence type="ECO:0000313" key="15">
    <source>
        <dbReference type="Proteomes" id="UP000005408"/>
    </source>
</evidence>
<reference evidence="13" key="1">
    <citation type="journal article" date="2012" name="Nature">
        <title>The oyster genome reveals stress adaptation and complexity of shell formation.</title>
        <authorList>
            <person name="Zhang G."/>
            <person name="Fang X."/>
            <person name="Guo X."/>
            <person name="Li L."/>
            <person name="Luo R."/>
            <person name="Xu F."/>
            <person name="Yang P."/>
            <person name="Zhang L."/>
            <person name="Wang X."/>
            <person name="Qi H."/>
            <person name="Xiong Z."/>
            <person name="Que H."/>
            <person name="Xie Y."/>
            <person name="Holland P.W."/>
            <person name="Paps J."/>
            <person name="Zhu Y."/>
            <person name="Wu F."/>
            <person name="Chen Y."/>
            <person name="Wang J."/>
            <person name="Peng C."/>
            <person name="Meng J."/>
            <person name="Yang L."/>
            <person name="Liu J."/>
            <person name="Wen B."/>
            <person name="Zhang N."/>
            <person name="Huang Z."/>
            <person name="Zhu Q."/>
            <person name="Feng Y."/>
            <person name="Mount A."/>
            <person name="Hedgecock D."/>
            <person name="Xu Z."/>
            <person name="Liu Y."/>
            <person name="Domazet-Loso T."/>
            <person name="Du Y."/>
            <person name="Sun X."/>
            <person name="Zhang S."/>
            <person name="Liu B."/>
            <person name="Cheng P."/>
            <person name="Jiang X."/>
            <person name="Li J."/>
            <person name="Fan D."/>
            <person name="Wang W."/>
            <person name="Fu W."/>
            <person name="Wang T."/>
            <person name="Wang B."/>
            <person name="Zhang J."/>
            <person name="Peng Z."/>
            <person name="Li Y."/>
            <person name="Li N."/>
            <person name="Wang J."/>
            <person name="Chen M."/>
            <person name="He Y."/>
            <person name="Tan F."/>
            <person name="Song X."/>
            <person name="Zheng Q."/>
            <person name="Huang R."/>
            <person name="Yang H."/>
            <person name="Du X."/>
            <person name="Chen L."/>
            <person name="Yang M."/>
            <person name="Gaffney P.M."/>
            <person name="Wang S."/>
            <person name="Luo L."/>
            <person name="She Z."/>
            <person name="Ming Y."/>
            <person name="Huang W."/>
            <person name="Zhang S."/>
            <person name="Huang B."/>
            <person name="Zhang Y."/>
            <person name="Qu T."/>
            <person name="Ni P."/>
            <person name="Miao G."/>
            <person name="Wang J."/>
            <person name="Wang Q."/>
            <person name="Steinberg C.E."/>
            <person name="Wang H."/>
            <person name="Li N."/>
            <person name="Qian L."/>
            <person name="Zhang G."/>
            <person name="Li Y."/>
            <person name="Yang H."/>
            <person name="Liu X."/>
            <person name="Wang J."/>
            <person name="Yin Y."/>
            <person name="Wang J."/>
        </authorList>
    </citation>
    <scope>NUCLEOTIDE SEQUENCE [LARGE SCALE GENOMIC DNA]</scope>
    <source>
        <strain evidence="13">05x7-T-G4-1.051#20</strain>
    </source>
</reference>
<dbReference type="AlphaFoldDB" id="K1R476"/>
<evidence type="ECO:0000256" key="10">
    <source>
        <dbReference type="ARBA" id="ARBA00023306"/>
    </source>
</evidence>
<evidence type="ECO:0000256" key="5">
    <source>
        <dbReference type="ARBA" id="ARBA00022618"/>
    </source>
</evidence>
<comment type="similarity">
    <text evidence="3">Belongs to the CDC26 family.</text>
</comment>
<evidence type="ECO:0000256" key="8">
    <source>
        <dbReference type="ARBA" id="ARBA00023054"/>
    </source>
</evidence>
<keyword evidence="8" id="KW-0175">Coiled coil</keyword>
<dbReference type="EMBL" id="JH816729">
    <property type="protein sequence ID" value="EKC35985.1"/>
    <property type="molecule type" value="Genomic_DNA"/>
</dbReference>
<keyword evidence="5" id="KW-0132">Cell division</keyword>
<dbReference type="GO" id="GO:0031145">
    <property type="term" value="P:anaphase-promoting complex-dependent catabolic process"/>
    <property type="evidence" value="ECO:0007669"/>
    <property type="project" value="InterPro"/>
</dbReference>
<sequence length="79" mass="9367">MLRRNPTRIELKLQDMQEYHDMKKEKENEQTKQRLLSEQCQTPTTSGINPMSNVDNRTVHERIGYDPKPLPQPERAPLH</sequence>
<organism evidence="13">
    <name type="scientific">Magallana gigas</name>
    <name type="common">Pacific oyster</name>
    <name type="synonym">Crassostrea gigas</name>
    <dbReference type="NCBI Taxonomy" id="29159"/>
    <lineage>
        <taxon>Eukaryota</taxon>
        <taxon>Metazoa</taxon>
        <taxon>Spiralia</taxon>
        <taxon>Lophotrochozoa</taxon>
        <taxon>Mollusca</taxon>
        <taxon>Bivalvia</taxon>
        <taxon>Autobranchia</taxon>
        <taxon>Pteriomorphia</taxon>
        <taxon>Ostreida</taxon>
        <taxon>Ostreoidea</taxon>
        <taxon>Ostreidae</taxon>
        <taxon>Magallana</taxon>
    </lineage>
</organism>
<evidence type="ECO:0000256" key="3">
    <source>
        <dbReference type="ARBA" id="ARBA00007939"/>
    </source>
</evidence>
<dbReference type="EnsemblMetazoa" id="G28611.4">
    <property type="protein sequence ID" value="G28611.4:cds"/>
    <property type="gene ID" value="G28611"/>
</dbReference>
<keyword evidence="7" id="KW-0833">Ubl conjugation pathway</keyword>
<evidence type="ECO:0000256" key="7">
    <source>
        <dbReference type="ARBA" id="ARBA00022786"/>
    </source>
</evidence>
<evidence type="ECO:0000313" key="13">
    <source>
        <dbReference type="EMBL" id="EKC35985.1"/>
    </source>
</evidence>
<dbReference type="EnsemblMetazoa" id="G28611.8">
    <property type="protein sequence ID" value="G28611.8:cds"/>
    <property type="gene ID" value="G28611"/>
</dbReference>
<evidence type="ECO:0000256" key="1">
    <source>
        <dbReference type="ARBA" id="ARBA00004123"/>
    </source>
</evidence>
<gene>
    <name evidence="13" type="ORF">CGI_10027544</name>
</gene>
<dbReference type="PANTHER" id="PTHR28579:SF1">
    <property type="entry name" value="ANAPHASE-PROMOTING COMPLEX SUBUNIT CDC26"/>
    <property type="match status" value="1"/>
</dbReference>
<dbReference type="GO" id="GO:0051301">
    <property type="term" value="P:cell division"/>
    <property type="evidence" value="ECO:0007669"/>
    <property type="project" value="UniProtKB-KW"/>
</dbReference>
<dbReference type="GO" id="GO:0007346">
    <property type="term" value="P:regulation of mitotic cell cycle"/>
    <property type="evidence" value="ECO:0007669"/>
    <property type="project" value="TreeGrafter"/>
</dbReference>
<evidence type="ECO:0000256" key="11">
    <source>
        <dbReference type="ARBA" id="ARBA00032907"/>
    </source>
</evidence>
<reference evidence="14" key="2">
    <citation type="submission" date="2022-08" db="UniProtKB">
        <authorList>
            <consortium name="EnsemblMetazoa"/>
        </authorList>
    </citation>
    <scope>IDENTIFICATION</scope>
    <source>
        <strain evidence="14">05x7-T-G4-1.051#20</strain>
    </source>
</reference>
<proteinExistence type="inferred from homology"/>
<comment type="pathway">
    <text evidence="2">Protein modification; protein ubiquitination.</text>
</comment>
<dbReference type="InterPro" id="IPR018860">
    <property type="entry name" value="APC_suCDC26"/>
</dbReference>
<protein>
    <recommendedName>
        <fullName evidence="4">Anaphase-promoting complex subunit CDC26</fullName>
    </recommendedName>
    <alternativeName>
        <fullName evidence="11">Cell division cycle protein 26 homolog</fullName>
    </alternativeName>
</protein>
<evidence type="ECO:0000256" key="6">
    <source>
        <dbReference type="ARBA" id="ARBA00022776"/>
    </source>
</evidence>
<dbReference type="EnsemblMetazoa" id="G28611.9">
    <property type="protein sequence ID" value="G28611.9:cds"/>
    <property type="gene ID" value="G28611"/>
</dbReference>
<name>K1R476_MAGGI</name>
<accession>K1R476</accession>
<keyword evidence="10" id="KW-0131">Cell cycle</keyword>
<evidence type="ECO:0000256" key="4">
    <source>
        <dbReference type="ARBA" id="ARBA00018549"/>
    </source>
</evidence>
<keyword evidence="15" id="KW-1185">Reference proteome</keyword>
<feature type="compositionally biased region" description="Basic and acidic residues" evidence="12">
    <location>
        <begin position="22"/>
        <end position="32"/>
    </location>
</feature>
<dbReference type="Proteomes" id="UP000005408">
    <property type="component" value="Unassembled WGS sequence"/>
</dbReference>
<dbReference type="HOGENOM" id="CLU_190086_1_0_1"/>
<keyword evidence="9" id="KW-0539">Nucleus</keyword>
<keyword evidence="6" id="KW-0498">Mitosis</keyword>
<dbReference type="Pfam" id="PF10471">
    <property type="entry name" value="ANAPC_CDC26"/>
    <property type="match status" value="1"/>
</dbReference>
<feature type="compositionally biased region" description="Pro residues" evidence="12">
    <location>
        <begin position="68"/>
        <end position="79"/>
    </location>
</feature>
<evidence type="ECO:0000313" key="14">
    <source>
        <dbReference type="EnsemblMetazoa" id="G28611.3:cds"/>
    </source>
</evidence>
<dbReference type="PANTHER" id="PTHR28579">
    <property type="entry name" value="ANAPHASE-PROMOTING COMPLEX SUBUNIT CDC26"/>
    <property type="match status" value="1"/>
</dbReference>
<dbReference type="GO" id="GO:0070979">
    <property type="term" value="P:protein K11-linked ubiquitination"/>
    <property type="evidence" value="ECO:0007669"/>
    <property type="project" value="TreeGrafter"/>
</dbReference>
<evidence type="ECO:0000256" key="9">
    <source>
        <dbReference type="ARBA" id="ARBA00023242"/>
    </source>
</evidence>
<feature type="compositionally biased region" description="Polar residues" evidence="12">
    <location>
        <begin position="33"/>
        <end position="56"/>
    </location>
</feature>
<evidence type="ECO:0000256" key="2">
    <source>
        <dbReference type="ARBA" id="ARBA00004906"/>
    </source>
</evidence>
<comment type="subcellular location">
    <subcellularLocation>
        <location evidence="1">Nucleus</location>
    </subcellularLocation>
</comment>
<feature type="region of interest" description="Disordered" evidence="12">
    <location>
        <begin position="22"/>
        <end position="79"/>
    </location>
</feature>